<dbReference type="SMART" id="SM00983">
    <property type="entry name" value="TPK_B1_binding"/>
    <property type="match status" value="1"/>
</dbReference>
<evidence type="ECO:0000256" key="4">
    <source>
        <dbReference type="ARBA" id="ARBA00022840"/>
    </source>
</evidence>
<evidence type="ECO:0000256" key="2">
    <source>
        <dbReference type="ARBA" id="ARBA00022741"/>
    </source>
</evidence>
<dbReference type="InterPro" id="IPR006282">
    <property type="entry name" value="Thi_PPkinase"/>
</dbReference>
<dbReference type="CDD" id="cd07995">
    <property type="entry name" value="TPK"/>
    <property type="match status" value="1"/>
</dbReference>
<dbReference type="PANTHER" id="PTHR41299">
    <property type="entry name" value="THIAMINE PYROPHOSPHOKINASE"/>
    <property type="match status" value="1"/>
</dbReference>
<dbReference type="RefSeq" id="WP_006695482.1">
    <property type="nucleotide sequence ID" value="NZ_JH376862.1"/>
</dbReference>
<keyword evidence="3" id="KW-0418">Kinase</keyword>
<feature type="domain" description="Thiamin pyrophosphokinase thiamin-binding" evidence="6">
    <location>
        <begin position="167"/>
        <end position="237"/>
    </location>
</feature>
<dbReference type="NCBIfam" id="TIGR01378">
    <property type="entry name" value="thi_PPkinase"/>
    <property type="match status" value="1"/>
</dbReference>
<dbReference type="InterPro" id="IPR007371">
    <property type="entry name" value="TPK_catalytic"/>
</dbReference>
<dbReference type="Proteomes" id="UP000003175">
    <property type="component" value="Unassembled WGS sequence"/>
</dbReference>
<evidence type="ECO:0000259" key="6">
    <source>
        <dbReference type="SMART" id="SM00983"/>
    </source>
</evidence>
<evidence type="ECO:0000313" key="8">
    <source>
        <dbReference type="Proteomes" id="UP000003175"/>
    </source>
</evidence>
<evidence type="ECO:0000256" key="1">
    <source>
        <dbReference type="ARBA" id="ARBA00022679"/>
    </source>
</evidence>
<gene>
    <name evidence="7" type="ORF">HMPREF9432_01866</name>
</gene>
<sequence length="245" mass="26392">MYELKHNLILPDLRAALPYTPSQELIFIAGGRPPAKNWLTDLAGQNKKGGTNRPVWAIDRGVNVCRASALSPACLIGDGDSADKAAWTWATERGARVYRYPPEKDFTDTELALNIAVQNISCPLVILTAGFGGRLDHLISTAAVAAHASVFCVLADEREALFYLHAGESLAIECQVPPCAISLLPFSEECTGVSTTGLYWELTDARITNSSSLAISNVLAPDNTEKTFTVSTRSGILGVYLCHIK</sequence>
<accession>A0ABN0DMG5</accession>
<keyword evidence="8" id="KW-1185">Reference proteome</keyword>
<proteinExistence type="predicted"/>
<dbReference type="EC" id="2.7.6.2" evidence="5"/>
<dbReference type="Gene3D" id="3.40.50.10240">
    <property type="entry name" value="Thiamin pyrophosphokinase, catalytic domain"/>
    <property type="match status" value="1"/>
</dbReference>
<evidence type="ECO:0000313" key="7">
    <source>
        <dbReference type="EMBL" id="EHG23286.1"/>
    </source>
</evidence>
<dbReference type="InterPro" id="IPR007373">
    <property type="entry name" value="Thiamin_PyroPKinase_B1-bd"/>
</dbReference>
<dbReference type="Pfam" id="PF04263">
    <property type="entry name" value="TPK_catalytic"/>
    <property type="match status" value="1"/>
</dbReference>
<name>A0ABN0DMG5_9FIRM</name>
<dbReference type="InterPro" id="IPR036759">
    <property type="entry name" value="TPK_catalytic_sf"/>
</dbReference>
<dbReference type="SUPFAM" id="SSF63862">
    <property type="entry name" value="Thiamin pyrophosphokinase, substrate-binding domain"/>
    <property type="match status" value="1"/>
</dbReference>
<reference evidence="7 8" key="1">
    <citation type="submission" date="2011-08" db="EMBL/GenBank/DDBJ databases">
        <title>The Genome Sequence of Selenomonas noxia F0398.</title>
        <authorList>
            <consortium name="The Broad Institute Genome Sequencing Platform"/>
            <person name="Earl A."/>
            <person name="Ward D."/>
            <person name="Feldgarden M."/>
            <person name="Gevers D."/>
            <person name="Izard J."/>
            <person name="Ganesan A."/>
            <person name="Blanton J.M."/>
            <person name="Baranova O.V."/>
            <person name="Tanner A.C."/>
            <person name="Dewhirst F.E."/>
            <person name="Young S.K."/>
            <person name="Zeng Q."/>
            <person name="Gargeya S."/>
            <person name="Fitzgerald M."/>
            <person name="Haas B."/>
            <person name="Abouelleil A."/>
            <person name="Alvarado L."/>
            <person name="Arachchi H.M."/>
            <person name="Berlin A."/>
            <person name="Brown A."/>
            <person name="Chapman S.B."/>
            <person name="Chen Z."/>
            <person name="Dunbar C."/>
            <person name="Freedman E."/>
            <person name="Gearin G."/>
            <person name="Gellesch M."/>
            <person name="Goldberg J."/>
            <person name="Griggs A."/>
            <person name="Gujja S."/>
            <person name="Heiman D."/>
            <person name="Howarth C."/>
            <person name="Larson L."/>
            <person name="Lui A."/>
            <person name="MacDonald P.J.P."/>
            <person name="Montmayeur A."/>
            <person name="Murphy C."/>
            <person name="Neiman D."/>
            <person name="Pearson M."/>
            <person name="Priest M."/>
            <person name="Roberts A."/>
            <person name="Saif S."/>
            <person name="Shea T."/>
            <person name="Shenoy N."/>
            <person name="Sisk P."/>
            <person name="Stolte C."/>
            <person name="Sykes S."/>
            <person name="Wortman J."/>
            <person name="Nusbaum C."/>
            <person name="Birren B."/>
        </authorList>
    </citation>
    <scope>NUCLEOTIDE SEQUENCE [LARGE SCALE GENOMIC DNA]</scope>
    <source>
        <strain evidence="7 8">F0398</strain>
    </source>
</reference>
<dbReference type="PANTHER" id="PTHR41299:SF1">
    <property type="entry name" value="THIAMINE PYROPHOSPHOKINASE"/>
    <property type="match status" value="1"/>
</dbReference>
<dbReference type="EMBL" id="ADGH01000019">
    <property type="protein sequence ID" value="EHG23286.1"/>
    <property type="molecule type" value="Genomic_DNA"/>
</dbReference>
<dbReference type="GeneID" id="32474805"/>
<dbReference type="Pfam" id="PF04265">
    <property type="entry name" value="TPK_B1_binding"/>
    <property type="match status" value="1"/>
</dbReference>
<dbReference type="InterPro" id="IPR036371">
    <property type="entry name" value="TPK_B1-bd_sf"/>
</dbReference>
<protein>
    <recommendedName>
        <fullName evidence="5">Thiamine diphosphokinase</fullName>
        <ecNumber evidence="5">2.7.6.2</ecNumber>
    </recommendedName>
</protein>
<keyword evidence="4" id="KW-0067">ATP-binding</keyword>
<evidence type="ECO:0000256" key="3">
    <source>
        <dbReference type="ARBA" id="ARBA00022777"/>
    </source>
</evidence>
<keyword evidence="2" id="KW-0547">Nucleotide-binding</keyword>
<dbReference type="InterPro" id="IPR053149">
    <property type="entry name" value="TPK"/>
</dbReference>
<evidence type="ECO:0000256" key="5">
    <source>
        <dbReference type="NCBIfam" id="TIGR01378"/>
    </source>
</evidence>
<comment type="caution">
    <text evidence="7">The sequence shown here is derived from an EMBL/GenBank/DDBJ whole genome shotgun (WGS) entry which is preliminary data.</text>
</comment>
<dbReference type="SUPFAM" id="SSF63999">
    <property type="entry name" value="Thiamin pyrophosphokinase, catalytic domain"/>
    <property type="match status" value="1"/>
</dbReference>
<keyword evidence="1" id="KW-0808">Transferase</keyword>
<organism evidence="7 8">
    <name type="scientific">Selenomonas noxia F0398</name>
    <dbReference type="NCBI Taxonomy" id="702437"/>
    <lineage>
        <taxon>Bacteria</taxon>
        <taxon>Bacillati</taxon>
        <taxon>Bacillota</taxon>
        <taxon>Negativicutes</taxon>
        <taxon>Selenomonadales</taxon>
        <taxon>Selenomonadaceae</taxon>
        <taxon>Selenomonas</taxon>
    </lineage>
</organism>